<evidence type="ECO:0000256" key="1">
    <source>
        <dbReference type="SAM" id="Phobius"/>
    </source>
</evidence>
<dbReference type="InterPro" id="IPR007038">
    <property type="entry name" value="HupE_UreJ"/>
</dbReference>
<protein>
    <submittedName>
        <fullName evidence="3">HupE/UreJ family protein</fullName>
    </submittedName>
</protein>
<dbReference type="AlphaFoldDB" id="A0A4Q6Y1U0"/>
<reference evidence="3 4" key="1">
    <citation type="submission" date="2019-02" db="EMBL/GenBank/DDBJ databases">
        <authorList>
            <person name="Li Y."/>
        </authorList>
    </citation>
    <scope>NUCLEOTIDE SEQUENCE [LARGE SCALE GENOMIC DNA]</scope>
    <source>
        <strain evidence="3 4">3-7</strain>
    </source>
</reference>
<gene>
    <name evidence="3" type="ORF">EWE75_17085</name>
</gene>
<keyword evidence="2" id="KW-0732">Signal</keyword>
<dbReference type="RefSeq" id="WP_130159316.1">
    <property type="nucleotide sequence ID" value="NZ_SGIS01000029.1"/>
</dbReference>
<feature type="transmembrane region" description="Helical" evidence="1">
    <location>
        <begin position="46"/>
        <end position="64"/>
    </location>
</feature>
<feature type="transmembrane region" description="Helical" evidence="1">
    <location>
        <begin position="139"/>
        <end position="164"/>
    </location>
</feature>
<dbReference type="Pfam" id="PF04955">
    <property type="entry name" value="HupE_UreJ"/>
    <property type="match status" value="1"/>
</dbReference>
<accession>A0A4Q6Y1U0</accession>
<organism evidence="3 4">
    <name type="scientific">Sphingomonas populi</name>
    <dbReference type="NCBI Taxonomy" id="2484750"/>
    <lineage>
        <taxon>Bacteria</taxon>
        <taxon>Pseudomonadati</taxon>
        <taxon>Pseudomonadota</taxon>
        <taxon>Alphaproteobacteria</taxon>
        <taxon>Sphingomonadales</taxon>
        <taxon>Sphingomonadaceae</taxon>
        <taxon>Sphingomonas</taxon>
    </lineage>
</organism>
<proteinExistence type="predicted"/>
<evidence type="ECO:0000256" key="2">
    <source>
        <dbReference type="SAM" id="SignalP"/>
    </source>
</evidence>
<keyword evidence="1" id="KW-0472">Membrane</keyword>
<dbReference type="Proteomes" id="UP000292085">
    <property type="component" value="Unassembled WGS sequence"/>
</dbReference>
<dbReference type="OrthoDB" id="9808192at2"/>
<feature type="transmembrane region" description="Helical" evidence="1">
    <location>
        <begin position="92"/>
        <end position="108"/>
    </location>
</feature>
<dbReference type="EMBL" id="SGIS01000029">
    <property type="protein sequence ID" value="RZF63259.1"/>
    <property type="molecule type" value="Genomic_DNA"/>
</dbReference>
<keyword evidence="1" id="KW-1133">Transmembrane helix</keyword>
<feature type="signal peptide" evidence="2">
    <location>
        <begin position="1"/>
        <end position="22"/>
    </location>
</feature>
<comment type="caution">
    <text evidence="3">The sequence shown here is derived from an EMBL/GenBank/DDBJ whole genome shotgun (WGS) entry which is preliminary data.</text>
</comment>
<evidence type="ECO:0000313" key="3">
    <source>
        <dbReference type="EMBL" id="RZF63259.1"/>
    </source>
</evidence>
<keyword evidence="1" id="KW-0812">Transmembrane</keyword>
<name>A0A4Q6Y1U0_9SPHN</name>
<feature type="transmembrane region" description="Helical" evidence="1">
    <location>
        <begin position="115"/>
        <end position="133"/>
    </location>
</feature>
<sequence>MRLLTRSIPAAALVLIATPAFAHPGHGEDAGMLGGLLHPLTGYDHLAAMLLVGVWAAFVFPRALLALPVAFLGGLSLGFALGYMLPGASVEAIVLVSSPMLLAGLLAGRRMPLPLAAGLTAVFATAHGYAHASEASGDAFAFAAGMLVSTAALHGLGLIAGTALTRWTRASGARQSD</sequence>
<evidence type="ECO:0000313" key="4">
    <source>
        <dbReference type="Proteomes" id="UP000292085"/>
    </source>
</evidence>
<keyword evidence="4" id="KW-1185">Reference proteome</keyword>
<feature type="transmembrane region" description="Helical" evidence="1">
    <location>
        <begin position="69"/>
        <end position="86"/>
    </location>
</feature>
<dbReference type="PIRSF" id="PIRSF016919">
    <property type="entry name" value="HupE_UreJ"/>
    <property type="match status" value="1"/>
</dbReference>
<feature type="chain" id="PRO_5020857174" evidence="2">
    <location>
        <begin position="23"/>
        <end position="177"/>
    </location>
</feature>